<name>A0ACC2LE09_PERAE</name>
<dbReference type="EMBL" id="CM056815">
    <property type="protein sequence ID" value="KAJ8631318.1"/>
    <property type="molecule type" value="Genomic_DNA"/>
</dbReference>
<protein>
    <submittedName>
        <fullName evidence="1">Uncharacterized protein</fullName>
    </submittedName>
</protein>
<reference evidence="1 2" key="1">
    <citation type="journal article" date="2022" name="Hortic Res">
        <title>A haplotype resolved chromosomal level avocado genome allows analysis of novel avocado genes.</title>
        <authorList>
            <person name="Nath O."/>
            <person name="Fletcher S.J."/>
            <person name="Hayward A."/>
            <person name="Shaw L.M."/>
            <person name="Masouleh A.K."/>
            <person name="Furtado A."/>
            <person name="Henry R.J."/>
            <person name="Mitter N."/>
        </authorList>
    </citation>
    <scope>NUCLEOTIDE SEQUENCE [LARGE SCALE GENOMIC DNA]</scope>
    <source>
        <strain evidence="2">cv. Hass</strain>
    </source>
</reference>
<dbReference type="Proteomes" id="UP001234297">
    <property type="component" value="Chromosome 7"/>
</dbReference>
<organism evidence="1 2">
    <name type="scientific">Persea americana</name>
    <name type="common">Avocado</name>
    <dbReference type="NCBI Taxonomy" id="3435"/>
    <lineage>
        <taxon>Eukaryota</taxon>
        <taxon>Viridiplantae</taxon>
        <taxon>Streptophyta</taxon>
        <taxon>Embryophyta</taxon>
        <taxon>Tracheophyta</taxon>
        <taxon>Spermatophyta</taxon>
        <taxon>Magnoliopsida</taxon>
        <taxon>Magnoliidae</taxon>
        <taxon>Laurales</taxon>
        <taxon>Lauraceae</taxon>
        <taxon>Persea</taxon>
    </lineage>
</organism>
<keyword evidence="2" id="KW-1185">Reference proteome</keyword>
<proteinExistence type="predicted"/>
<sequence length="99" mass="10698">MLLHIPPSFLLGLIICTNFGTFFSSLANSLRLLRTDRSNTGALFATSCVPTAVDFCKGDSIIFARVPMHLPMPACTRQPEKGCRSGKLRYAATSSCPST</sequence>
<gene>
    <name evidence="1" type="ORF">MRB53_024641</name>
</gene>
<evidence type="ECO:0000313" key="2">
    <source>
        <dbReference type="Proteomes" id="UP001234297"/>
    </source>
</evidence>
<accession>A0ACC2LE09</accession>
<evidence type="ECO:0000313" key="1">
    <source>
        <dbReference type="EMBL" id="KAJ8631318.1"/>
    </source>
</evidence>
<comment type="caution">
    <text evidence="1">The sequence shown here is derived from an EMBL/GenBank/DDBJ whole genome shotgun (WGS) entry which is preliminary data.</text>
</comment>